<dbReference type="HOGENOM" id="CLU_2493278_0_0_6"/>
<keyword evidence="1" id="KW-0812">Transmembrane</keyword>
<sequence>MGATMNRWGRAMMLGASVGILLACGLALLMALWDWWENPGGIFRSDRGTQWHFVWDTFISWFAPTTLSFGLTGAGVMMARQWWRQY</sequence>
<dbReference type="AlphaFoldDB" id="E1SUW9"/>
<dbReference type="STRING" id="550540.Fbal_2093"/>
<dbReference type="EMBL" id="CP002209">
    <property type="protein sequence ID" value="ADN76296.1"/>
    <property type="molecule type" value="Genomic_DNA"/>
</dbReference>
<keyword evidence="1" id="KW-0472">Membrane</keyword>
<evidence type="ECO:0000313" key="2">
    <source>
        <dbReference type="EMBL" id="ADN76296.1"/>
    </source>
</evidence>
<evidence type="ECO:0000313" key="3">
    <source>
        <dbReference type="Proteomes" id="UP000006683"/>
    </source>
</evidence>
<gene>
    <name evidence="2" type="ordered locus">Fbal_2093</name>
</gene>
<keyword evidence="1" id="KW-1133">Transmembrane helix</keyword>
<dbReference type="PROSITE" id="PS51257">
    <property type="entry name" value="PROKAR_LIPOPROTEIN"/>
    <property type="match status" value="1"/>
</dbReference>
<dbReference type="Proteomes" id="UP000006683">
    <property type="component" value="Chromosome"/>
</dbReference>
<organism evidence="2 3">
    <name type="scientific">Ferrimonas balearica (strain DSM 9799 / CCM 4581 / KCTC 23876 / PAT)</name>
    <dbReference type="NCBI Taxonomy" id="550540"/>
    <lineage>
        <taxon>Bacteria</taxon>
        <taxon>Pseudomonadati</taxon>
        <taxon>Pseudomonadota</taxon>
        <taxon>Gammaproteobacteria</taxon>
        <taxon>Alteromonadales</taxon>
        <taxon>Ferrimonadaceae</taxon>
        <taxon>Ferrimonas</taxon>
    </lineage>
</organism>
<keyword evidence="3" id="KW-1185">Reference proteome</keyword>
<dbReference type="KEGG" id="fbl:Fbal_2093"/>
<feature type="transmembrane region" description="Helical" evidence="1">
    <location>
        <begin position="53"/>
        <end position="79"/>
    </location>
</feature>
<reference evidence="2 3" key="1">
    <citation type="journal article" date="2010" name="Stand. Genomic Sci.">
        <title>Complete genome sequence of Ferrimonas balearica type strain (PAT).</title>
        <authorList>
            <person name="Nolan M."/>
            <person name="Sikorski J."/>
            <person name="Davenport K."/>
            <person name="Lucas S."/>
            <person name="Glavina Del Rio T."/>
            <person name="Tice H."/>
            <person name="Cheng J."/>
            <person name="Goodwin L."/>
            <person name="Pitluck S."/>
            <person name="Liolios K."/>
            <person name="Ivanova N."/>
            <person name="Mavromatis K."/>
            <person name="Ovchinnikova G."/>
            <person name="Pati A."/>
            <person name="Chen A."/>
            <person name="Palaniappan K."/>
            <person name="Land M."/>
            <person name="Hauser L."/>
            <person name="Chang Y."/>
            <person name="Jeffries C."/>
            <person name="Tapia R."/>
            <person name="Brettin T."/>
            <person name="Detter J."/>
            <person name="Han C."/>
            <person name="Yasawong M."/>
            <person name="Rohde M."/>
            <person name="Tindall B."/>
            <person name="Goker M."/>
            <person name="Woyke T."/>
            <person name="Bristow J."/>
            <person name="Eisen J."/>
            <person name="Markowitz V."/>
            <person name="Hugenholtz P."/>
            <person name="Kyrpides N."/>
            <person name="Klenk H."/>
            <person name="Lapidus A."/>
        </authorList>
    </citation>
    <scope>NUCLEOTIDE SEQUENCE [LARGE SCALE GENOMIC DNA]</scope>
    <source>
        <strain evidence="3">DSM 9799 / CCM 4581 / KCTC 23876 / PAT</strain>
    </source>
</reference>
<evidence type="ECO:0000256" key="1">
    <source>
        <dbReference type="SAM" id="Phobius"/>
    </source>
</evidence>
<name>E1SUW9_FERBD</name>
<protein>
    <submittedName>
        <fullName evidence="2">Uncharacterized protein</fullName>
    </submittedName>
</protein>
<proteinExistence type="predicted"/>
<accession>E1SUW9</accession>
<feature type="transmembrane region" description="Helical" evidence="1">
    <location>
        <begin position="12"/>
        <end position="33"/>
    </location>
</feature>